<proteinExistence type="predicted"/>
<sequence>MRVLFVENDMRLCEAFRDLARSLGHDADVAYDGHQAMLLTRETRYDTIFLDIGLPDVDGRDLCRRLRAAGPSKLACVVAVTGDARHVDELSDHFDGAYLKPLTEDGFKAALDAC</sequence>
<dbReference type="PANTHER" id="PTHR48111">
    <property type="entry name" value="REGULATOR OF RPOS"/>
    <property type="match status" value="1"/>
</dbReference>
<dbReference type="PROSITE" id="PS50110">
    <property type="entry name" value="RESPONSE_REGULATORY"/>
    <property type="match status" value="1"/>
</dbReference>
<dbReference type="PANTHER" id="PTHR48111:SF1">
    <property type="entry name" value="TWO-COMPONENT RESPONSE REGULATOR ORR33"/>
    <property type="match status" value="1"/>
</dbReference>
<feature type="modified residue" description="4-aspartylphosphate" evidence="6">
    <location>
        <position position="51"/>
    </location>
</feature>
<keyword evidence="5" id="KW-0804">Transcription</keyword>
<dbReference type="Pfam" id="PF00072">
    <property type="entry name" value="Response_reg"/>
    <property type="match status" value="1"/>
</dbReference>
<keyword evidence="4" id="KW-0238">DNA-binding</keyword>
<evidence type="ECO:0000256" key="6">
    <source>
        <dbReference type="PROSITE-ProRule" id="PRU00169"/>
    </source>
</evidence>
<keyword evidence="9" id="KW-1185">Reference proteome</keyword>
<accession>A0ABW9CPF8</accession>
<dbReference type="Proteomes" id="UP001629462">
    <property type="component" value="Unassembled WGS sequence"/>
</dbReference>
<evidence type="ECO:0000256" key="2">
    <source>
        <dbReference type="ARBA" id="ARBA00023012"/>
    </source>
</evidence>
<evidence type="ECO:0000256" key="1">
    <source>
        <dbReference type="ARBA" id="ARBA00022553"/>
    </source>
</evidence>
<evidence type="ECO:0000313" key="9">
    <source>
        <dbReference type="Proteomes" id="UP001629462"/>
    </source>
</evidence>
<feature type="domain" description="Response regulatory" evidence="7">
    <location>
        <begin position="2"/>
        <end position="114"/>
    </location>
</feature>
<dbReference type="InterPro" id="IPR001789">
    <property type="entry name" value="Sig_transdc_resp-reg_receiver"/>
</dbReference>
<evidence type="ECO:0000259" key="7">
    <source>
        <dbReference type="PROSITE" id="PS50110"/>
    </source>
</evidence>
<keyword evidence="1 6" id="KW-0597">Phosphoprotein</keyword>
<reference evidence="8 9" key="1">
    <citation type="journal article" date="2024" name="Chem. Sci.">
        <title>Discovery of megapolipeptins by genome mining of a Burkholderiales bacteria collection.</title>
        <authorList>
            <person name="Paulo B.S."/>
            <person name="Recchia M.J.J."/>
            <person name="Lee S."/>
            <person name="Fergusson C.H."/>
            <person name="Romanowski S.B."/>
            <person name="Hernandez A."/>
            <person name="Krull N."/>
            <person name="Liu D.Y."/>
            <person name="Cavanagh H."/>
            <person name="Bos A."/>
            <person name="Gray C.A."/>
            <person name="Murphy B.T."/>
            <person name="Linington R.G."/>
            <person name="Eustaquio A.S."/>
        </authorList>
    </citation>
    <scope>NUCLEOTIDE SEQUENCE [LARGE SCALE GENOMIC DNA]</scope>
    <source>
        <strain evidence="8 9">RL17-374-BIF-D</strain>
    </source>
</reference>
<evidence type="ECO:0000256" key="5">
    <source>
        <dbReference type="ARBA" id="ARBA00023163"/>
    </source>
</evidence>
<evidence type="ECO:0000256" key="4">
    <source>
        <dbReference type="ARBA" id="ARBA00023125"/>
    </source>
</evidence>
<dbReference type="RefSeq" id="WP_238212185.1">
    <property type="nucleotide sequence ID" value="NZ_JAQQDB010000014.1"/>
</dbReference>
<dbReference type="SMART" id="SM00448">
    <property type="entry name" value="REC"/>
    <property type="match status" value="1"/>
</dbReference>
<evidence type="ECO:0000256" key="3">
    <source>
        <dbReference type="ARBA" id="ARBA00023015"/>
    </source>
</evidence>
<name>A0ABW9CPF8_9BURK</name>
<dbReference type="SUPFAM" id="SSF52172">
    <property type="entry name" value="CheY-like"/>
    <property type="match status" value="1"/>
</dbReference>
<keyword evidence="3" id="KW-0805">Transcription regulation</keyword>
<organism evidence="8 9">
    <name type="scientific">Caballeronia jiangsuensis</name>
    <dbReference type="NCBI Taxonomy" id="1458357"/>
    <lineage>
        <taxon>Bacteria</taxon>
        <taxon>Pseudomonadati</taxon>
        <taxon>Pseudomonadota</taxon>
        <taxon>Betaproteobacteria</taxon>
        <taxon>Burkholderiales</taxon>
        <taxon>Burkholderiaceae</taxon>
        <taxon>Caballeronia</taxon>
    </lineage>
</organism>
<gene>
    <name evidence="8" type="ORF">PQR08_16790</name>
</gene>
<dbReference type="EMBL" id="JAQQDB010000014">
    <property type="protein sequence ID" value="MFM0519083.1"/>
    <property type="molecule type" value="Genomic_DNA"/>
</dbReference>
<dbReference type="InterPro" id="IPR011006">
    <property type="entry name" value="CheY-like_superfamily"/>
</dbReference>
<evidence type="ECO:0000313" key="8">
    <source>
        <dbReference type="EMBL" id="MFM0519083.1"/>
    </source>
</evidence>
<protein>
    <submittedName>
        <fullName evidence="8">Response regulator</fullName>
    </submittedName>
</protein>
<dbReference type="InterPro" id="IPR039420">
    <property type="entry name" value="WalR-like"/>
</dbReference>
<comment type="caution">
    <text evidence="8">The sequence shown here is derived from an EMBL/GenBank/DDBJ whole genome shotgun (WGS) entry which is preliminary data.</text>
</comment>
<dbReference type="Gene3D" id="3.40.50.2300">
    <property type="match status" value="1"/>
</dbReference>
<keyword evidence="2" id="KW-0902">Two-component regulatory system</keyword>